<protein>
    <recommendedName>
        <fullName evidence="1">HTH cro/C1-type domain-containing protein</fullName>
    </recommendedName>
</protein>
<evidence type="ECO:0000313" key="3">
    <source>
        <dbReference type="Proteomes" id="UP000094329"/>
    </source>
</evidence>
<dbReference type="InterPro" id="IPR010982">
    <property type="entry name" value="Lambda_DNA-bd_dom_sf"/>
</dbReference>
<dbReference type="SMART" id="SM00530">
    <property type="entry name" value="HTH_XRE"/>
    <property type="match status" value="1"/>
</dbReference>
<keyword evidence="3" id="KW-1185">Reference proteome</keyword>
<accession>A0ABX3A0J2</accession>
<gene>
    <name evidence="2" type="ORF">BGC07_18940</name>
</gene>
<dbReference type="PROSITE" id="PS50943">
    <property type="entry name" value="HTH_CROC1"/>
    <property type="match status" value="1"/>
</dbReference>
<dbReference type="EMBL" id="MDTU01000011">
    <property type="protein sequence ID" value="ODN40940.1"/>
    <property type="molecule type" value="Genomic_DNA"/>
</dbReference>
<dbReference type="CDD" id="cd00093">
    <property type="entry name" value="HTH_XRE"/>
    <property type="match status" value="1"/>
</dbReference>
<comment type="caution">
    <text evidence="2">The sequence shown here is derived from an EMBL/GenBank/DDBJ whole genome shotgun (WGS) entry which is preliminary data.</text>
</comment>
<proteinExistence type="predicted"/>
<evidence type="ECO:0000313" key="2">
    <source>
        <dbReference type="EMBL" id="ODN40940.1"/>
    </source>
</evidence>
<reference evidence="2 3" key="1">
    <citation type="submission" date="2016-08" db="EMBL/GenBank/DDBJ databases">
        <title>Draft genome sequence of Candidatus Piscirickettsia litoralis, from seawater.</title>
        <authorList>
            <person name="Wan X."/>
            <person name="Lee A.J."/>
            <person name="Hou S."/>
            <person name="Donachie S.P."/>
        </authorList>
    </citation>
    <scope>NUCLEOTIDE SEQUENCE [LARGE SCALE GENOMIC DNA]</scope>
    <source>
        <strain evidence="2 3">Y2</strain>
    </source>
</reference>
<dbReference type="SUPFAM" id="SSF47413">
    <property type="entry name" value="lambda repressor-like DNA-binding domains"/>
    <property type="match status" value="1"/>
</dbReference>
<feature type="domain" description="HTH cro/C1-type" evidence="1">
    <location>
        <begin position="26"/>
        <end position="81"/>
    </location>
</feature>
<dbReference type="Gene3D" id="1.10.260.40">
    <property type="entry name" value="lambda repressor-like DNA-binding domains"/>
    <property type="match status" value="1"/>
</dbReference>
<evidence type="ECO:0000259" key="1">
    <source>
        <dbReference type="PROSITE" id="PS50943"/>
    </source>
</evidence>
<name>A0ABX3A0J2_9GAMM</name>
<organism evidence="2 3">
    <name type="scientific">Piscirickettsia litoralis</name>
    <dbReference type="NCBI Taxonomy" id="1891921"/>
    <lineage>
        <taxon>Bacteria</taxon>
        <taxon>Pseudomonadati</taxon>
        <taxon>Pseudomonadota</taxon>
        <taxon>Gammaproteobacteria</taxon>
        <taxon>Thiotrichales</taxon>
        <taxon>Piscirickettsiaceae</taxon>
        <taxon>Piscirickettsia</taxon>
    </lineage>
</organism>
<dbReference type="InterPro" id="IPR001387">
    <property type="entry name" value="Cro/C1-type_HTH"/>
</dbReference>
<dbReference type="Proteomes" id="UP000094329">
    <property type="component" value="Unassembled WGS sequence"/>
</dbReference>
<sequence length="187" mass="21418">MIILYGFYYGIFFIMGIIDKEVGRRLKTVRKARGYKTAKEFAEKNSINVTTYVHHEAGTRRLHPELIIRYCDVLHISSNWLIQGYGNSGLERPLNIKYIEQLDEIKGKYQIVNVDLFKLILNEIIVLVSQHGLIIPSSELTDFSIDVYNSIIGTSIPENEAKQLIKLSVNSIKRAVKHIEPKAIESL</sequence>